<comment type="caution">
    <text evidence="1">The sequence shown here is derived from an EMBL/GenBank/DDBJ whole genome shotgun (WGS) entry which is preliminary data.</text>
</comment>
<dbReference type="EMBL" id="ACDX02000005">
    <property type="protein sequence ID" value="EFC88966.1"/>
    <property type="molecule type" value="Genomic_DNA"/>
</dbReference>
<reference evidence="1 2" key="1">
    <citation type="submission" date="2009-10" db="EMBL/GenBank/DDBJ databases">
        <authorList>
            <person name="Weinstock G."/>
            <person name="Sodergren E."/>
            <person name="Clifton S."/>
            <person name="Fulton L."/>
            <person name="Fulton B."/>
            <person name="Courtney L."/>
            <person name="Fronick C."/>
            <person name="Harrison M."/>
            <person name="Strong C."/>
            <person name="Farmer C."/>
            <person name="Delahaunty K."/>
            <person name="Markovic C."/>
            <person name="Hall O."/>
            <person name="Minx P."/>
            <person name="Tomlinson C."/>
            <person name="Mitreva M."/>
            <person name="Nelson J."/>
            <person name="Hou S."/>
            <person name="Wollam A."/>
            <person name="Pepin K.H."/>
            <person name="Johnson M."/>
            <person name="Bhonagiri V."/>
            <person name="Nash W.E."/>
            <person name="Warren W."/>
            <person name="Chinwalla A."/>
            <person name="Mardis E.R."/>
            <person name="Wilson R.K."/>
        </authorList>
    </citation>
    <scope>NUCLEOTIDE SEQUENCE [LARGE SCALE GENOMIC DNA]</scope>
    <source>
        <strain evidence="2">ATCC 25996 / DSM 4631 / NCTC 10774 / M26</strain>
    </source>
</reference>
<organism evidence="1 2">
    <name type="scientific">Neisseria mucosa (strain ATCC 25996 / DSM 4631 / NCTC 10774 / M26)</name>
    <dbReference type="NCBI Taxonomy" id="546266"/>
    <lineage>
        <taxon>Bacteria</taxon>
        <taxon>Pseudomonadati</taxon>
        <taxon>Pseudomonadota</taxon>
        <taxon>Betaproteobacteria</taxon>
        <taxon>Neisseriales</taxon>
        <taxon>Neisseriaceae</taxon>
        <taxon>Neisseria</taxon>
    </lineage>
</organism>
<evidence type="ECO:0000313" key="2">
    <source>
        <dbReference type="Proteomes" id="UP000003344"/>
    </source>
</evidence>
<accession>D2ZVI5</accession>
<sequence length="52" mass="6066">MQRSSETDKPHRCCLKTDNGSWGWICNEKCPKRIGFGHCVKARAYWTFLMST</sequence>
<evidence type="ECO:0000313" key="1">
    <source>
        <dbReference type="EMBL" id="EFC88966.1"/>
    </source>
</evidence>
<proteinExistence type="predicted"/>
<name>D2ZVI5_NEIM2</name>
<gene>
    <name evidence="1" type="ORF">NEIMUCOT_04628</name>
</gene>
<dbReference type="Proteomes" id="UP000003344">
    <property type="component" value="Unassembled WGS sequence"/>
</dbReference>
<dbReference type="AlphaFoldDB" id="D2ZVI5"/>
<protein>
    <submittedName>
        <fullName evidence="1">Uncharacterized protein</fullName>
    </submittedName>
</protein>